<evidence type="ECO:0000313" key="12">
    <source>
        <dbReference type="EMBL" id="GAA0748204.1"/>
    </source>
</evidence>
<gene>
    <name evidence="12" type="ORF">GCM10009431_26490</name>
</gene>
<dbReference type="Gene3D" id="1.20.5.1930">
    <property type="match status" value="1"/>
</dbReference>
<keyword evidence="9" id="KW-1133">Transmembrane helix</keyword>
<evidence type="ECO:0000256" key="5">
    <source>
        <dbReference type="ARBA" id="ARBA00022741"/>
    </source>
</evidence>
<dbReference type="PROSITE" id="PS50109">
    <property type="entry name" value="HIS_KIN"/>
    <property type="match status" value="1"/>
</dbReference>
<dbReference type="InterPro" id="IPR003594">
    <property type="entry name" value="HATPase_dom"/>
</dbReference>
<evidence type="ECO:0000256" key="8">
    <source>
        <dbReference type="ARBA" id="ARBA00023012"/>
    </source>
</evidence>
<sequence>MKQLSLVFSLLFFLSVNAQDSDLKPLVDQLKTEIQSEKDDAKKLFLLDSLTSVVRDKSNFPYDSIARSTIDLAIKLDSFNIAAYNTTNLINFHNNFLGKPKTGIAIFNTYFKALKNNISARNLAGLYIDSGDSYYFTKQVDSAMSHYDKAITYAEKANDNRVKGFAILYKGYAYSDEGKFALASQTLKQASEIFTQEEDTFNIIAAKNSLAILYSANGFIEEAQKERKETIKLATETKSYGQLISLYVNEANDLKKLGLETQRIENLHKAMVVCKKSNHFNYFNPILLNALTIAYAENDSLEMAKFYLKEVEKDQQNTEGIHKARYYKAIKKLAFAEKDYEKAKTLGIEHLNIVSTSNDIKGKRKAQKFLSEVYEKLNRPNEALSFYKASKKIEDSIQSVQKTKALAYYQTLYETAKRDKKIEEQNSEIALLDEQNKRKKQTLWFSILSLIALFSIIVLWRSRRFSQKKAQLQKTFAQDLIRNVETERKRISSELHDSVGQSLLLIKNKVLLNDTQNQDTKIIDDTIDEVRHISQSLHPFQFEKLGLLASIKNTVENFQKNSDIFYSEVIEIEPLEISKDKEIFVFRMLQECLNNVEKHSKAKACNIMVENLNDSVLFQIKDNGIGFDVSENSQIIDSLGLKTLKERAQIIGAQLSIDSIKGKGTTIQIKVPKH</sequence>
<dbReference type="InterPro" id="IPR050482">
    <property type="entry name" value="Sensor_HK_TwoCompSys"/>
</dbReference>
<keyword evidence="3" id="KW-0597">Phosphoprotein</keyword>
<dbReference type="SUPFAM" id="SSF55874">
    <property type="entry name" value="ATPase domain of HSP90 chaperone/DNA topoisomerase II/histidine kinase"/>
    <property type="match status" value="1"/>
</dbReference>
<keyword evidence="8" id="KW-0902">Two-component regulatory system</keyword>
<dbReference type="InterPro" id="IPR019734">
    <property type="entry name" value="TPR_rpt"/>
</dbReference>
<dbReference type="SMART" id="SM00028">
    <property type="entry name" value="TPR"/>
    <property type="match status" value="3"/>
</dbReference>
<dbReference type="InterPro" id="IPR011712">
    <property type="entry name" value="Sig_transdc_His_kin_sub3_dim/P"/>
</dbReference>
<keyword evidence="9" id="KW-0812">Transmembrane</keyword>
<comment type="caution">
    <text evidence="12">The sequence shown here is derived from an EMBL/GenBank/DDBJ whole genome shotgun (WGS) entry which is preliminary data.</text>
</comment>
<dbReference type="Proteomes" id="UP001500736">
    <property type="component" value="Unassembled WGS sequence"/>
</dbReference>
<dbReference type="Gene3D" id="1.25.40.10">
    <property type="entry name" value="Tetratricopeptide repeat domain"/>
    <property type="match status" value="2"/>
</dbReference>
<evidence type="ECO:0000256" key="10">
    <source>
        <dbReference type="SAM" id="SignalP"/>
    </source>
</evidence>
<dbReference type="SUPFAM" id="SSF48452">
    <property type="entry name" value="TPR-like"/>
    <property type="match status" value="1"/>
</dbReference>
<evidence type="ECO:0000256" key="7">
    <source>
        <dbReference type="ARBA" id="ARBA00022840"/>
    </source>
</evidence>
<dbReference type="PANTHER" id="PTHR24421:SF10">
    <property type="entry name" value="NITRATE_NITRITE SENSOR PROTEIN NARQ"/>
    <property type="match status" value="1"/>
</dbReference>
<evidence type="ECO:0000256" key="4">
    <source>
        <dbReference type="ARBA" id="ARBA00022679"/>
    </source>
</evidence>
<dbReference type="InterPro" id="IPR005467">
    <property type="entry name" value="His_kinase_dom"/>
</dbReference>
<keyword evidence="10" id="KW-0732">Signal</keyword>
<evidence type="ECO:0000256" key="1">
    <source>
        <dbReference type="ARBA" id="ARBA00000085"/>
    </source>
</evidence>
<feature type="domain" description="Histidine kinase" evidence="11">
    <location>
        <begin position="587"/>
        <end position="674"/>
    </location>
</feature>
<feature type="transmembrane region" description="Helical" evidence="9">
    <location>
        <begin position="443"/>
        <end position="460"/>
    </location>
</feature>
<dbReference type="PANTHER" id="PTHR24421">
    <property type="entry name" value="NITRATE/NITRITE SENSOR PROTEIN NARX-RELATED"/>
    <property type="match status" value="1"/>
</dbReference>
<dbReference type="InterPro" id="IPR011990">
    <property type="entry name" value="TPR-like_helical_dom_sf"/>
</dbReference>
<dbReference type="Pfam" id="PF07730">
    <property type="entry name" value="HisKA_3"/>
    <property type="match status" value="1"/>
</dbReference>
<keyword evidence="4" id="KW-0808">Transferase</keyword>
<evidence type="ECO:0000256" key="6">
    <source>
        <dbReference type="ARBA" id="ARBA00022777"/>
    </source>
</evidence>
<evidence type="ECO:0000256" key="2">
    <source>
        <dbReference type="ARBA" id="ARBA00012438"/>
    </source>
</evidence>
<evidence type="ECO:0000313" key="13">
    <source>
        <dbReference type="Proteomes" id="UP001500736"/>
    </source>
</evidence>
<feature type="signal peptide" evidence="10">
    <location>
        <begin position="1"/>
        <end position="18"/>
    </location>
</feature>
<dbReference type="EMBL" id="BAAAGF010000004">
    <property type="protein sequence ID" value="GAA0748204.1"/>
    <property type="molecule type" value="Genomic_DNA"/>
</dbReference>
<dbReference type="RefSeq" id="WP_343799011.1">
    <property type="nucleotide sequence ID" value="NZ_BAAAGF010000004.1"/>
</dbReference>
<keyword evidence="7" id="KW-0067">ATP-binding</keyword>
<evidence type="ECO:0000259" key="11">
    <source>
        <dbReference type="PROSITE" id="PS50109"/>
    </source>
</evidence>
<evidence type="ECO:0000256" key="3">
    <source>
        <dbReference type="ARBA" id="ARBA00022553"/>
    </source>
</evidence>
<keyword evidence="6" id="KW-0418">Kinase</keyword>
<keyword evidence="13" id="KW-1185">Reference proteome</keyword>
<dbReference type="Gene3D" id="3.30.565.10">
    <property type="entry name" value="Histidine kinase-like ATPase, C-terminal domain"/>
    <property type="match status" value="1"/>
</dbReference>
<name>A0ABP3V4K0_9FLAO</name>
<organism evidence="12 13">
    <name type="scientific">Gaetbulibacter jejuensis</name>
    <dbReference type="NCBI Taxonomy" id="584607"/>
    <lineage>
        <taxon>Bacteria</taxon>
        <taxon>Pseudomonadati</taxon>
        <taxon>Bacteroidota</taxon>
        <taxon>Flavobacteriia</taxon>
        <taxon>Flavobacteriales</taxon>
        <taxon>Flavobacteriaceae</taxon>
        <taxon>Gaetbulibacter</taxon>
    </lineage>
</organism>
<comment type="catalytic activity">
    <reaction evidence="1">
        <text>ATP + protein L-histidine = ADP + protein N-phospho-L-histidine.</text>
        <dbReference type="EC" id="2.7.13.3"/>
    </reaction>
</comment>
<keyword evidence="9" id="KW-0472">Membrane</keyword>
<evidence type="ECO:0000256" key="9">
    <source>
        <dbReference type="SAM" id="Phobius"/>
    </source>
</evidence>
<accession>A0ABP3V4K0</accession>
<reference evidence="13" key="1">
    <citation type="journal article" date="2019" name="Int. J. Syst. Evol. Microbiol.">
        <title>The Global Catalogue of Microorganisms (GCM) 10K type strain sequencing project: providing services to taxonomists for standard genome sequencing and annotation.</title>
        <authorList>
            <consortium name="The Broad Institute Genomics Platform"/>
            <consortium name="The Broad Institute Genome Sequencing Center for Infectious Disease"/>
            <person name="Wu L."/>
            <person name="Ma J."/>
        </authorList>
    </citation>
    <scope>NUCLEOTIDE SEQUENCE [LARGE SCALE GENOMIC DNA]</scope>
    <source>
        <strain evidence="13">JCM 15976</strain>
    </source>
</reference>
<dbReference type="CDD" id="cd16917">
    <property type="entry name" value="HATPase_UhpB-NarQ-NarX-like"/>
    <property type="match status" value="1"/>
</dbReference>
<dbReference type="InterPro" id="IPR036890">
    <property type="entry name" value="HATPase_C_sf"/>
</dbReference>
<dbReference type="Pfam" id="PF02518">
    <property type="entry name" value="HATPase_c"/>
    <property type="match status" value="1"/>
</dbReference>
<keyword evidence="5" id="KW-0547">Nucleotide-binding</keyword>
<dbReference type="EC" id="2.7.13.3" evidence="2"/>
<protein>
    <recommendedName>
        <fullName evidence="2">histidine kinase</fullName>
        <ecNumber evidence="2">2.7.13.3</ecNumber>
    </recommendedName>
</protein>
<feature type="chain" id="PRO_5046256363" description="histidine kinase" evidence="10">
    <location>
        <begin position="19"/>
        <end position="674"/>
    </location>
</feature>
<proteinExistence type="predicted"/>